<evidence type="ECO:0000256" key="1">
    <source>
        <dbReference type="SAM" id="MobiDB-lite"/>
    </source>
</evidence>
<sequence length="244" mass="26165">MDSGGDFLTLHGEFPARASGRPCRANAWKAVPGPGPGAPSSFVASTPPRESQPAAPRVGLSAFPGLSQIWPRVVEGGRGGTGLKTSLRLADSLVLVVNVWVPWSRLDGGQRRKEIASKNDQILLASSGPSPRLPKALAGLDRVRMWRSQGASSQPELPAPAFVQWSFVSSDMSQLFALSPFLQQRGEPGLPNAGLEDFWERGVWDSTLGLETLVATTYPSKLFVDIIDGKEQSPPAFRWSPPGI</sequence>
<evidence type="ECO:0000313" key="3">
    <source>
        <dbReference type="Proteomes" id="UP001266305"/>
    </source>
</evidence>
<comment type="caution">
    <text evidence="2">The sequence shown here is derived from an EMBL/GenBank/DDBJ whole genome shotgun (WGS) entry which is preliminary data.</text>
</comment>
<proteinExistence type="predicted"/>
<feature type="region of interest" description="Disordered" evidence="1">
    <location>
        <begin position="28"/>
        <end position="56"/>
    </location>
</feature>
<name>A0ABQ9U067_SAGOE</name>
<reference evidence="2 3" key="1">
    <citation type="submission" date="2023-05" db="EMBL/GenBank/DDBJ databases">
        <title>B98-5 Cell Line De Novo Hybrid Assembly: An Optical Mapping Approach.</title>
        <authorList>
            <person name="Kananen K."/>
            <person name="Auerbach J.A."/>
            <person name="Kautto E."/>
            <person name="Blachly J.S."/>
        </authorList>
    </citation>
    <scope>NUCLEOTIDE SEQUENCE [LARGE SCALE GENOMIC DNA]</scope>
    <source>
        <strain evidence="2">B95-8</strain>
        <tissue evidence="2">Cell line</tissue>
    </source>
</reference>
<evidence type="ECO:0000313" key="2">
    <source>
        <dbReference type="EMBL" id="KAK2090130.1"/>
    </source>
</evidence>
<gene>
    <name evidence="2" type="ORF">P7K49_031386</name>
</gene>
<protein>
    <submittedName>
        <fullName evidence="2">Uncharacterized protein</fullName>
    </submittedName>
</protein>
<accession>A0ABQ9U067</accession>
<dbReference type="Proteomes" id="UP001266305">
    <property type="component" value="Unassembled WGS sequence"/>
</dbReference>
<dbReference type="EMBL" id="JASSZA010000017">
    <property type="protein sequence ID" value="KAK2090130.1"/>
    <property type="molecule type" value="Genomic_DNA"/>
</dbReference>
<keyword evidence="3" id="KW-1185">Reference proteome</keyword>
<organism evidence="2 3">
    <name type="scientific">Saguinus oedipus</name>
    <name type="common">Cotton-top tamarin</name>
    <name type="synonym">Oedipomidas oedipus</name>
    <dbReference type="NCBI Taxonomy" id="9490"/>
    <lineage>
        <taxon>Eukaryota</taxon>
        <taxon>Metazoa</taxon>
        <taxon>Chordata</taxon>
        <taxon>Craniata</taxon>
        <taxon>Vertebrata</taxon>
        <taxon>Euteleostomi</taxon>
        <taxon>Mammalia</taxon>
        <taxon>Eutheria</taxon>
        <taxon>Euarchontoglires</taxon>
        <taxon>Primates</taxon>
        <taxon>Haplorrhini</taxon>
        <taxon>Platyrrhini</taxon>
        <taxon>Cebidae</taxon>
        <taxon>Callitrichinae</taxon>
        <taxon>Saguinus</taxon>
    </lineage>
</organism>